<dbReference type="Proteomes" id="UP000032250">
    <property type="component" value="Unassembled WGS sequence"/>
</dbReference>
<dbReference type="RefSeq" id="WP_003483475.1">
    <property type="nucleotide sequence ID" value="NZ_JXSU01000008.1"/>
</dbReference>
<accession>A0A0D1BQI2</accession>
<dbReference type="EMBL" id="JXSU01000008">
    <property type="protein sequence ID" value="KIS22072.1"/>
    <property type="molecule type" value="Genomic_DNA"/>
</dbReference>
<organism evidence="2 3">
    <name type="scientific">Clostridium botulinum B2 450</name>
    <dbReference type="NCBI Taxonomy" id="1379739"/>
    <lineage>
        <taxon>Bacteria</taxon>
        <taxon>Bacillati</taxon>
        <taxon>Bacillota</taxon>
        <taxon>Clostridia</taxon>
        <taxon>Eubacteriales</taxon>
        <taxon>Clostridiaceae</taxon>
        <taxon>Clostridium</taxon>
    </lineage>
</organism>
<protein>
    <submittedName>
        <fullName evidence="2">Transporter</fullName>
    </submittedName>
</protein>
<proteinExistence type="predicted"/>
<dbReference type="OrthoDB" id="9786793at2"/>
<evidence type="ECO:0000313" key="2">
    <source>
        <dbReference type="EMBL" id="KIS22072.1"/>
    </source>
</evidence>
<feature type="transmembrane region" description="Helical" evidence="1">
    <location>
        <begin position="104"/>
        <end position="123"/>
    </location>
</feature>
<feature type="transmembrane region" description="Helical" evidence="1">
    <location>
        <begin position="129"/>
        <end position="155"/>
    </location>
</feature>
<keyword evidence="1" id="KW-0472">Membrane</keyword>
<evidence type="ECO:0000313" key="3">
    <source>
        <dbReference type="Proteomes" id="UP000032250"/>
    </source>
</evidence>
<dbReference type="HOGENOM" id="CLU_104115_0_0_9"/>
<feature type="transmembrane region" description="Helical" evidence="1">
    <location>
        <begin position="73"/>
        <end position="92"/>
    </location>
</feature>
<reference evidence="2 3" key="1">
    <citation type="submission" date="2014-06" db="EMBL/GenBank/DDBJ databases">
        <title>Genome characterization of distinct group I Clostridium botulinum lineages.</title>
        <authorList>
            <person name="Giordani F."/>
            <person name="Anselmo A."/>
            <person name="Fillo S."/>
            <person name="Palozzi A.M."/>
            <person name="Fortunato A."/>
            <person name="Gentile B."/>
            <person name="Ciammaruconi A."/>
            <person name="Anniballi F."/>
            <person name="De Medici D."/>
            <person name="Lista F."/>
        </authorList>
    </citation>
    <scope>NUCLEOTIDE SEQUENCE [LARGE SCALE GENOMIC DNA]</scope>
    <source>
        <strain evidence="2 3">B2 450</strain>
    </source>
</reference>
<evidence type="ECO:0000256" key="1">
    <source>
        <dbReference type="SAM" id="Phobius"/>
    </source>
</evidence>
<dbReference type="PIRSF" id="PIRSF031501">
    <property type="entry name" value="QueT"/>
    <property type="match status" value="1"/>
</dbReference>
<dbReference type="AlphaFoldDB" id="A0A0D1BQI2"/>
<comment type="caution">
    <text evidence="2">The sequence shown here is derived from an EMBL/GenBank/DDBJ whole genome shotgun (WGS) entry which is preliminary data.</text>
</comment>
<dbReference type="InterPro" id="IPR010387">
    <property type="entry name" value="QueT"/>
</dbReference>
<dbReference type="Pfam" id="PF06177">
    <property type="entry name" value="QueT"/>
    <property type="match status" value="1"/>
</dbReference>
<dbReference type="Gene3D" id="1.10.1760.20">
    <property type="match status" value="1"/>
</dbReference>
<dbReference type="PANTHER" id="PTHR40044">
    <property type="entry name" value="INTEGRAL MEMBRANE PROTEIN-RELATED"/>
    <property type="match status" value="1"/>
</dbReference>
<name>A0A0D1BQI2_CLOBO</name>
<dbReference type="PANTHER" id="PTHR40044:SF1">
    <property type="entry name" value="INTEGRAL MEMBRANE PROTEIN"/>
    <property type="match status" value="1"/>
</dbReference>
<dbReference type="PATRIC" id="fig|1379739.3.peg.3691"/>
<feature type="transmembrane region" description="Helical" evidence="1">
    <location>
        <begin position="45"/>
        <end position="67"/>
    </location>
</feature>
<gene>
    <name evidence="2" type="ORF">N495_16455</name>
</gene>
<keyword evidence="1" id="KW-1133">Transmembrane helix</keyword>
<keyword evidence="1" id="KW-0812">Transmembrane</keyword>
<feature type="transmembrane region" description="Helical" evidence="1">
    <location>
        <begin position="12"/>
        <end position="33"/>
    </location>
</feature>
<sequence>MNLQNKKISKLVFSAVIAAIYTVLTLLLAPISYGQIQVRASESLTLLPFLSSYSIWGVFLGCIISNLIGGNGIIDVVFGSLATLIAAILTYYIGKSNLKFKKYLAPLPPIIINAVVIGFILNYTLKLPLLLSIIWVGLGEAISCYVLGLILISIIEKNKKLMSYFKY</sequence>